<proteinExistence type="predicted"/>
<dbReference type="PhylomeDB" id="Q2NJD9"/>
<name>Q2NJD9_AYWBP</name>
<dbReference type="KEGG" id="ayw:AYWB_337"/>
<dbReference type="eggNOG" id="COG0305">
    <property type="taxonomic scope" value="Bacteria"/>
</dbReference>
<dbReference type="HOGENOM" id="CLU_3021891_0_0_14"/>
<dbReference type="AlphaFoldDB" id="Q2NJD9"/>
<gene>
    <name evidence="1" type="ordered locus">AYWB_337</name>
</gene>
<evidence type="ECO:0000313" key="1">
    <source>
        <dbReference type="EMBL" id="ABC65454.1"/>
    </source>
</evidence>
<reference evidence="1 2" key="1">
    <citation type="journal article" date="2006" name="J. Bacteriol.">
        <title>Living with genome instability: the adaptation of phytoplasmas to diverse environments of their insect and plant hosts.</title>
        <authorList>
            <person name="Bai X."/>
            <person name="Zhang J."/>
            <person name="Ewing A."/>
            <person name="Miller S.A."/>
            <person name="Jancso Radek A."/>
            <person name="Shevchenko D.V."/>
            <person name="Tsukerman K."/>
            <person name="Walunas T."/>
            <person name="Lapidus A."/>
            <person name="Campbell J.W."/>
            <person name="Hogenhout S.A."/>
        </authorList>
    </citation>
    <scope>NUCLEOTIDE SEQUENCE [LARGE SCALE GENOMIC DNA]</scope>
    <source>
        <strain evidence="1 2">AYWB</strain>
    </source>
</reference>
<organism evidence="1 2">
    <name type="scientific">Aster yellows witches'-broom phytoplasma (strain AYWB)</name>
    <dbReference type="NCBI Taxonomy" id="322098"/>
    <lineage>
        <taxon>Bacteria</taxon>
        <taxon>Bacillati</taxon>
        <taxon>Mycoplasmatota</taxon>
        <taxon>Mollicutes</taxon>
        <taxon>Acholeplasmatales</taxon>
        <taxon>Acholeplasmataceae</taxon>
        <taxon>Candidatus Phytoplasma</taxon>
        <taxon>16SrI (Aster yellows group)</taxon>
    </lineage>
</organism>
<dbReference type="EMBL" id="CP000061">
    <property type="protein sequence ID" value="ABC65454.1"/>
    <property type="molecule type" value="Genomic_DNA"/>
</dbReference>
<sequence length="55" mass="6572">MIKSKNIDYVIDLVYHLNLEKQAKIIVIDRLQITKTTNHLENYRLSIDEIMTKLK</sequence>
<protein>
    <submittedName>
        <fullName evidence="1">Uncharacterized protein</fullName>
    </submittedName>
</protein>
<accession>Q2NJD9</accession>
<keyword evidence="2" id="KW-1185">Reference proteome</keyword>
<dbReference type="Proteomes" id="UP000001934">
    <property type="component" value="Chromosome"/>
</dbReference>
<evidence type="ECO:0000313" key="2">
    <source>
        <dbReference type="Proteomes" id="UP000001934"/>
    </source>
</evidence>